<feature type="non-terminal residue" evidence="2">
    <location>
        <position position="1"/>
    </location>
</feature>
<dbReference type="EMBL" id="DS469723">
    <property type="protein sequence ID" value="EDO34661.1"/>
    <property type="molecule type" value="Genomic_DNA"/>
</dbReference>
<protein>
    <submittedName>
        <fullName evidence="2">Uncharacterized protein</fullName>
    </submittedName>
</protein>
<dbReference type="HOGENOM" id="CLU_3056475_0_0_1"/>
<dbReference type="Proteomes" id="UP000001593">
    <property type="component" value="Unassembled WGS sequence"/>
</dbReference>
<proteinExistence type="predicted"/>
<evidence type="ECO:0000313" key="3">
    <source>
        <dbReference type="Proteomes" id="UP000001593"/>
    </source>
</evidence>
<dbReference type="AlphaFoldDB" id="A7SNQ8"/>
<gene>
    <name evidence="2" type="ORF">NEMVEDRAFT_v1g125089</name>
</gene>
<evidence type="ECO:0000313" key="2">
    <source>
        <dbReference type="EMBL" id="EDO34661.1"/>
    </source>
</evidence>
<sequence length="54" mass="6152">AQPTRTKHHRQGELNLLEPSIIDRASPPTRTKHYRQGELNPLEPSIIDRASSTH</sequence>
<feature type="compositionally biased region" description="Basic residues" evidence="1">
    <location>
        <begin position="1"/>
        <end position="10"/>
    </location>
</feature>
<keyword evidence="3" id="KW-1185">Reference proteome</keyword>
<evidence type="ECO:0000256" key="1">
    <source>
        <dbReference type="SAM" id="MobiDB-lite"/>
    </source>
</evidence>
<dbReference type="InParanoid" id="A7SNQ8"/>
<organism evidence="2 3">
    <name type="scientific">Nematostella vectensis</name>
    <name type="common">Starlet sea anemone</name>
    <dbReference type="NCBI Taxonomy" id="45351"/>
    <lineage>
        <taxon>Eukaryota</taxon>
        <taxon>Metazoa</taxon>
        <taxon>Cnidaria</taxon>
        <taxon>Anthozoa</taxon>
        <taxon>Hexacorallia</taxon>
        <taxon>Actiniaria</taxon>
        <taxon>Edwardsiidae</taxon>
        <taxon>Nematostella</taxon>
    </lineage>
</organism>
<accession>A7SNQ8</accession>
<name>A7SNQ8_NEMVE</name>
<feature type="region of interest" description="Disordered" evidence="1">
    <location>
        <begin position="1"/>
        <end position="54"/>
    </location>
</feature>
<reference evidence="2 3" key="1">
    <citation type="journal article" date="2007" name="Science">
        <title>Sea anemone genome reveals ancestral eumetazoan gene repertoire and genomic organization.</title>
        <authorList>
            <person name="Putnam N.H."/>
            <person name="Srivastava M."/>
            <person name="Hellsten U."/>
            <person name="Dirks B."/>
            <person name="Chapman J."/>
            <person name="Salamov A."/>
            <person name="Terry A."/>
            <person name="Shapiro H."/>
            <person name="Lindquist E."/>
            <person name="Kapitonov V.V."/>
            <person name="Jurka J."/>
            <person name="Genikhovich G."/>
            <person name="Grigoriev I.V."/>
            <person name="Lucas S.M."/>
            <person name="Steele R.E."/>
            <person name="Finnerty J.R."/>
            <person name="Technau U."/>
            <person name="Martindale M.Q."/>
            <person name="Rokhsar D.S."/>
        </authorList>
    </citation>
    <scope>NUCLEOTIDE SEQUENCE [LARGE SCALE GENOMIC DNA]</scope>
    <source>
        <strain evidence="3">CH2 X CH6</strain>
    </source>
</reference>